<keyword evidence="1" id="KW-0732">Signal</keyword>
<evidence type="ECO:0000256" key="1">
    <source>
        <dbReference type="SAM" id="SignalP"/>
    </source>
</evidence>
<evidence type="ECO:0000313" key="2">
    <source>
        <dbReference type="EMBL" id="KGJ93465.1"/>
    </source>
</evidence>
<proteinExistence type="predicted"/>
<name>A0A099KTE3_COLPS</name>
<protein>
    <recommendedName>
        <fullName evidence="4">Lipoprotein</fullName>
    </recommendedName>
</protein>
<accession>A0A099KTE3</accession>
<evidence type="ECO:0000313" key="3">
    <source>
        <dbReference type="Proteomes" id="UP000029868"/>
    </source>
</evidence>
<feature type="signal peptide" evidence="1">
    <location>
        <begin position="1"/>
        <end position="18"/>
    </location>
</feature>
<reference evidence="2 3" key="1">
    <citation type="submission" date="2014-08" db="EMBL/GenBank/DDBJ databases">
        <title>Genomic and Phenotypic Diversity of Colwellia psychrerythraea strains from Disparate Marine Basins.</title>
        <authorList>
            <person name="Techtmann S.M."/>
            <person name="Stelling S.C."/>
            <person name="Utturkar S.M."/>
            <person name="Alshibli N."/>
            <person name="Harris A."/>
            <person name="Brown S.D."/>
            <person name="Hazen T.C."/>
        </authorList>
    </citation>
    <scope>NUCLEOTIDE SEQUENCE [LARGE SCALE GENOMIC DNA]</scope>
    <source>
        <strain evidence="2 3">GAB14E</strain>
    </source>
</reference>
<gene>
    <name evidence="2" type="ORF">GAB14E_2607</name>
</gene>
<dbReference type="OrthoDB" id="6399209at2"/>
<evidence type="ECO:0008006" key="4">
    <source>
        <dbReference type="Google" id="ProtNLM"/>
    </source>
</evidence>
<organism evidence="2 3">
    <name type="scientific">Colwellia psychrerythraea</name>
    <name type="common">Vibrio psychroerythus</name>
    <dbReference type="NCBI Taxonomy" id="28229"/>
    <lineage>
        <taxon>Bacteria</taxon>
        <taxon>Pseudomonadati</taxon>
        <taxon>Pseudomonadota</taxon>
        <taxon>Gammaproteobacteria</taxon>
        <taxon>Alteromonadales</taxon>
        <taxon>Colwelliaceae</taxon>
        <taxon>Colwellia</taxon>
    </lineage>
</organism>
<comment type="caution">
    <text evidence="2">The sequence shown here is derived from an EMBL/GenBank/DDBJ whole genome shotgun (WGS) entry which is preliminary data.</text>
</comment>
<dbReference type="EMBL" id="JQEC01000024">
    <property type="protein sequence ID" value="KGJ93465.1"/>
    <property type="molecule type" value="Genomic_DNA"/>
</dbReference>
<dbReference type="AlphaFoldDB" id="A0A099KTE3"/>
<dbReference type="PATRIC" id="fig|28229.3.peg.2237"/>
<dbReference type="Proteomes" id="UP000029868">
    <property type="component" value="Unassembled WGS sequence"/>
</dbReference>
<dbReference type="RefSeq" id="WP_033082297.1">
    <property type="nucleotide sequence ID" value="NZ_JQEC01000024.1"/>
</dbReference>
<feature type="chain" id="PRO_5001949106" description="Lipoprotein" evidence="1">
    <location>
        <begin position="19"/>
        <end position="158"/>
    </location>
</feature>
<sequence length="158" mass="18830">MRIFLVLLFIALPYFGHAKDADWITRIEMKNMRTTDFVWLNSNGDIFWNTDLYANAMPCKSTINDEDLLEFEALIYSIPRTKYEYQRDSNNQCKDGLRHDIYVSFKQANGSFEVIQNKFPSSAHCQVRKVDISWVNLSKKLYIYTLEKFKECKEEVWR</sequence>